<evidence type="ECO:0000256" key="5">
    <source>
        <dbReference type="ARBA" id="ARBA00023242"/>
    </source>
</evidence>
<keyword evidence="5" id="KW-0539">Nucleus</keyword>
<dbReference type="GO" id="GO:0031261">
    <property type="term" value="C:DNA replication preinitiation complex"/>
    <property type="evidence" value="ECO:0007669"/>
    <property type="project" value="TreeGrafter"/>
</dbReference>
<dbReference type="InterPro" id="IPR040855">
    <property type="entry name" value="ORC_WH_C"/>
</dbReference>
<evidence type="ECO:0000259" key="8">
    <source>
        <dbReference type="Pfam" id="PF18137"/>
    </source>
</evidence>
<name>A0AAV9NR34_9EURO</name>
<evidence type="ECO:0000259" key="7">
    <source>
        <dbReference type="Pfam" id="PF07034"/>
    </source>
</evidence>
<evidence type="ECO:0000256" key="4">
    <source>
        <dbReference type="ARBA" id="ARBA00023125"/>
    </source>
</evidence>
<dbReference type="GeneID" id="89972722"/>
<dbReference type="Pfam" id="PF18137">
    <property type="entry name" value="WHD_ORC"/>
    <property type="match status" value="1"/>
</dbReference>
<dbReference type="InterPro" id="IPR020795">
    <property type="entry name" value="ORC3"/>
</dbReference>
<accession>A0AAV9NR34</accession>
<dbReference type="Pfam" id="PF07034">
    <property type="entry name" value="ORC3_N"/>
    <property type="match status" value="1"/>
</dbReference>
<evidence type="ECO:0000256" key="2">
    <source>
        <dbReference type="ARBA" id="ARBA00010977"/>
    </source>
</evidence>
<organism evidence="9 10">
    <name type="scientific">Exophiala bonariae</name>
    <dbReference type="NCBI Taxonomy" id="1690606"/>
    <lineage>
        <taxon>Eukaryota</taxon>
        <taxon>Fungi</taxon>
        <taxon>Dikarya</taxon>
        <taxon>Ascomycota</taxon>
        <taxon>Pezizomycotina</taxon>
        <taxon>Eurotiomycetes</taxon>
        <taxon>Chaetothyriomycetidae</taxon>
        <taxon>Chaetothyriales</taxon>
        <taxon>Herpotrichiellaceae</taxon>
        <taxon>Exophiala</taxon>
    </lineage>
</organism>
<feature type="region of interest" description="Disordered" evidence="6">
    <location>
        <begin position="24"/>
        <end position="56"/>
    </location>
</feature>
<keyword evidence="3" id="KW-0235">DNA replication</keyword>
<dbReference type="CDD" id="cd20704">
    <property type="entry name" value="Orc3"/>
    <property type="match status" value="1"/>
</dbReference>
<dbReference type="GO" id="GO:0003688">
    <property type="term" value="F:DNA replication origin binding"/>
    <property type="evidence" value="ECO:0007669"/>
    <property type="project" value="TreeGrafter"/>
</dbReference>
<comment type="caution">
    <text evidence="9">The sequence shown here is derived from an EMBL/GenBank/DDBJ whole genome shotgun (WGS) entry which is preliminary data.</text>
</comment>
<keyword evidence="10" id="KW-1185">Reference proteome</keyword>
<evidence type="ECO:0000256" key="1">
    <source>
        <dbReference type="ARBA" id="ARBA00004123"/>
    </source>
</evidence>
<keyword evidence="4" id="KW-0238">DNA-binding</keyword>
<dbReference type="AlphaFoldDB" id="A0AAV9NR34"/>
<dbReference type="EMBL" id="JAVRRD010000002">
    <property type="protein sequence ID" value="KAK5062472.1"/>
    <property type="molecule type" value="Genomic_DNA"/>
</dbReference>
<evidence type="ECO:0000256" key="3">
    <source>
        <dbReference type="ARBA" id="ARBA00022705"/>
    </source>
</evidence>
<protein>
    <recommendedName>
        <fullName evidence="11">Origin recognition complex subunit 3 winged helix C-terminal domain-containing protein</fullName>
    </recommendedName>
</protein>
<proteinExistence type="inferred from homology"/>
<feature type="domain" description="Origin recognition complex subunit 3 N-terminal" evidence="7">
    <location>
        <begin position="10"/>
        <end position="344"/>
    </location>
</feature>
<dbReference type="GO" id="GO:0005656">
    <property type="term" value="C:nuclear pre-replicative complex"/>
    <property type="evidence" value="ECO:0007669"/>
    <property type="project" value="TreeGrafter"/>
</dbReference>
<evidence type="ECO:0008006" key="11">
    <source>
        <dbReference type="Google" id="ProtNLM"/>
    </source>
</evidence>
<dbReference type="Proteomes" id="UP001358417">
    <property type="component" value="Unassembled WGS sequence"/>
</dbReference>
<dbReference type="GO" id="GO:0005664">
    <property type="term" value="C:nuclear origin of replication recognition complex"/>
    <property type="evidence" value="ECO:0007669"/>
    <property type="project" value="InterPro"/>
</dbReference>
<gene>
    <name evidence="9" type="ORF">LTR84_004544</name>
</gene>
<dbReference type="RefSeq" id="XP_064710744.1">
    <property type="nucleotide sequence ID" value="XM_064848120.1"/>
</dbReference>
<comment type="similarity">
    <text evidence="2">Belongs to the ORC3 family.</text>
</comment>
<comment type="subcellular location">
    <subcellularLocation>
        <location evidence="1">Nucleus</location>
    </subcellularLocation>
</comment>
<sequence>MEHEEDSVEDNAHIGCYIFKPATVTETDEEQRPRKKRKISQAAASEHSEEGGITWPSLFAGKESQQSIANRQKKFQEFWALRQNEIEHVVNQVDESLVNSVLKFVRSPDGKQSQAKLRTGLIVSGPTKNTQRDLLQGWQTRTLEDVQEIFVELHPSQCPNLQVTLKTLIRMAISQHKGSQEYTTFLAKHKALIPMNFDLEILQRYVEQHQISRVILLLADVETFDTGILSEFISMTSSWLGRIPFQLLINIATTVELFESRISRSIASLLDAEVFQSANDTADPLYKIYSAVQHNNDTDIFLGPTVLKVLAELAEDQSTTTATFTRAIKYAFMTHFFANPLSTLDSKTTSDPSNDKKLCQAVRCTPGFKERCEQLAKGEKASRQRAHEVMSSDEALFRDALEVLQTSRTRLRNSLAAVQMLHTIYYTLEVAPVAPLDLEVQLITSLPRLLESDVYLDIETAVIDLGPDQFHDFTEALAESVTTANLPSESPSDNNTELEKFLGEIRNLKTSQSATDSPQQRFMKLLSTHLEVKLQQYLEKDNERSSTTQNATPATSPFQSYLHEATVLHTRSPLTAVLHARPRYALERALIRPADYLGCECCAADKHGEISDRSALPATSLLLTLLNEAGNIVNVRDLWDAFREIVAGSGAAEGVVEDAADDGDGDDEDKINEDRRALALFYGALADLRHLGLVRSSKRKPGVECVVKTAWMGL</sequence>
<reference evidence="9 10" key="1">
    <citation type="submission" date="2023-08" db="EMBL/GenBank/DDBJ databases">
        <title>Black Yeasts Isolated from many extreme environments.</title>
        <authorList>
            <person name="Coleine C."/>
            <person name="Stajich J.E."/>
            <person name="Selbmann L."/>
        </authorList>
    </citation>
    <scope>NUCLEOTIDE SEQUENCE [LARGE SCALE GENOMIC DNA]</scope>
    <source>
        <strain evidence="9 10">CCFEE 5792</strain>
    </source>
</reference>
<dbReference type="PANTHER" id="PTHR12748:SF0">
    <property type="entry name" value="ORIGIN RECOGNITION COMPLEX SUBUNIT 3"/>
    <property type="match status" value="1"/>
</dbReference>
<dbReference type="InterPro" id="IPR045667">
    <property type="entry name" value="ORC3_N"/>
</dbReference>
<dbReference type="GO" id="GO:0006270">
    <property type="term" value="P:DNA replication initiation"/>
    <property type="evidence" value="ECO:0007669"/>
    <property type="project" value="TreeGrafter"/>
</dbReference>
<evidence type="ECO:0000313" key="10">
    <source>
        <dbReference type="Proteomes" id="UP001358417"/>
    </source>
</evidence>
<evidence type="ECO:0000256" key="6">
    <source>
        <dbReference type="SAM" id="MobiDB-lite"/>
    </source>
</evidence>
<evidence type="ECO:0000313" key="9">
    <source>
        <dbReference type="EMBL" id="KAK5062472.1"/>
    </source>
</evidence>
<feature type="domain" description="Origin recognition complex subunit 3 winged helix C-terminal" evidence="8">
    <location>
        <begin position="583"/>
        <end position="711"/>
    </location>
</feature>
<dbReference type="PANTHER" id="PTHR12748">
    <property type="entry name" value="ORIGIN RECOGNITION COMPLEX SUBUNIT 3"/>
    <property type="match status" value="1"/>
</dbReference>